<dbReference type="GO" id="GO:0000801">
    <property type="term" value="C:central element"/>
    <property type="evidence" value="ECO:0007669"/>
    <property type="project" value="InterPro"/>
</dbReference>
<dbReference type="PANTHER" id="PTHR28398:SF1">
    <property type="entry name" value="SYNAPTONEMAL COMPLEX CENTRAL ELEMENT PROTEIN 2"/>
    <property type="match status" value="1"/>
</dbReference>
<reference evidence="2 3" key="1">
    <citation type="submission" date="2019-09" db="EMBL/GenBank/DDBJ databases">
        <title>Bird 10,000 Genomes (B10K) Project - Family phase.</title>
        <authorList>
            <person name="Zhang G."/>
        </authorList>
    </citation>
    <scope>NUCLEOTIDE SEQUENCE [LARGE SCALE GENOMIC DNA]</scope>
    <source>
        <strain evidence="2">B10K-DU-029-52</strain>
    </source>
</reference>
<evidence type="ECO:0000313" key="3">
    <source>
        <dbReference type="Proteomes" id="UP000571324"/>
    </source>
</evidence>
<proteinExistence type="predicted"/>
<dbReference type="Proteomes" id="UP000571324">
    <property type="component" value="Unassembled WGS sequence"/>
</dbReference>
<feature type="non-terminal residue" evidence="2">
    <location>
        <position position="1"/>
    </location>
</feature>
<dbReference type="GO" id="GO:0007130">
    <property type="term" value="P:synaptonemal complex assembly"/>
    <property type="evidence" value="ECO:0007669"/>
    <property type="project" value="InterPro"/>
</dbReference>
<keyword evidence="1" id="KW-0175">Coiled coil</keyword>
<feature type="non-terminal residue" evidence="2">
    <location>
        <position position="67"/>
    </location>
</feature>
<protein>
    <submittedName>
        <fullName evidence="2">SYCE2 protein</fullName>
    </submittedName>
</protein>
<comment type="caution">
    <text evidence="2">The sequence shown here is derived from an EMBL/GenBank/DDBJ whole genome shotgun (WGS) entry which is preliminary data.</text>
</comment>
<keyword evidence="3" id="KW-1185">Reference proteome</keyword>
<organism evidence="2 3">
    <name type="scientific">Origma solitaria</name>
    <dbReference type="NCBI Taxonomy" id="720586"/>
    <lineage>
        <taxon>Eukaryota</taxon>
        <taxon>Metazoa</taxon>
        <taxon>Chordata</taxon>
        <taxon>Craniata</taxon>
        <taxon>Vertebrata</taxon>
        <taxon>Euteleostomi</taxon>
        <taxon>Archelosauria</taxon>
        <taxon>Archosauria</taxon>
        <taxon>Dinosauria</taxon>
        <taxon>Saurischia</taxon>
        <taxon>Theropoda</taxon>
        <taxon>Coelurosauria</taxon>
        <taxon>Aves</taxon>
        <taxon>Neognathae</taxon>
        <taxon>Neoaves</taxon>
        <taxon>Telluraves</taxon>
        <taxon>Australaves</taxon>
        <taxon>Passeriformes</taxon>
        <taxon>Meliphagoidea</taxon>
        <taxon>Acanthizidae</taxon>
        <taxon>Origma</taxon>
    </lineage>
</organism>
<dbReference type="AlphaFoldDB" id="A0A7K6D2E3"/>
<feature type="coiled-coil region" evidence="1">
    <location>
        <begin position="27"/>
        <end position="57"/>
    </location>
</feature>
<accession>A0A7K6D2E3</accession>
<gene>
    <name evidence="2" type="primary">Syce2</name>
    <name evidence="2" type="ORF">ORISOL_R15916</name>
</gene>
<dbReference type="OrthoDB" id="6142414at2759"/>
<dbReference type="EMBL" id="VZRL01002413">
    <property type="protein sequence ID" value="NWV20963.1"/>
    <property type="molecule type" value="Genomic_DNA"/>
</dbReference>
<sequence length="67" mass="7736">AVAPLGQVSGLAEQLEERLFHLYDFNNELIQERLQALEEVMERVEEAQAELRHVCCTMEAAYRDLCL</sequence>
<dbReference type="PANTHER" id="PTHR28398">
    <property type="entry name" value="SYNAPTONEMAL COMPLEX CENTRAL ELEMENT PROTEIN 2"/>
    <property type="match status" value="1"/>
</dbReference>
<dbReference type="InterPro" id="IPR034609">
    <property type="entry name" value="Syce2"/>
</dbReference>
<evidence type="ECO:0000313" key="2">
    <source>
        <dbReference type="EMBL" id="NWV20963.1"/>
    </source>
</evidence>
<name>A0A7K6D2E3_9PASS</name>
<evidence type="ECO:0000256" key="1">
    <source>
        <dbReference type="SAM" id="Coils"/>
    </source>
</evidence>